<dbReference type="GO" id="GO:0030001">
    <property type="term" value="P:metal ion transport"/>
    <property type="evidence" value="ECO:0007669"/>
    <property type="project" value="UniProtKB-ARBA"/>
</dbReference>
<keyword evidence="6" id="KW-0406">Ion transport</keyword>
<feature type="transmembrane region" description="Helical" evidence="8">
    <location>
        <begin position="73"/>
        <end position="91"/>
    </location>
</feature>
<dbReference type="AlphaFoldDB" id="A0A835AR59"/>
<evidence type="ECO:0000256" key="7">
    <source>
        <dbReference type="ARBA" id="ARBA00023136"/>
    </source>
</evidence>
<comment type="similarity">
    <text evidence="2">Belongs to the TrkH potassium transport family. HKT (TC 2.A.38.3) subfamily.</text>
</comment>
<evidence type="ECO:0000256" key="4">
    <source>
        <dbReference type="ARBA" id="ARBA00022692"/>
    </source>
</evidence>
<sequence>MFRFSSVLVVMKHFPSNVAMKMKPMLPNSEVVRTIKEKVEHFYVFLSLMLASISKCANYLFRRPYMVLQRYPLLAHLIYFMSISFTGFLALKNLTPQHKPTPRSLDLIFTSVSTLTVSSMATVEMEDFSDQQLWVLILLMLLGGEVFTLMLGLHLKNARANTYGILQKRLPSTCRDIEFVDSVNRSCRNNTEDVNQEATSSHKQVQESKSMNQNYCNILAHVVAGYFVAGIICSSLVITIYIWTDSDSKYKLKSKNIKIWTFSIFTAVSSFVNCGFTPLNDNMAIFRKNSGLLLLVVPQILAGNTLFPPLLRLSIWALGKISRREEYTYIHQHPVETGCSHIQQQKNASNLVLTALGTILLQVMFLCYFGWDSKPLEGLNWLQKLVCTLFQSVNTRHAGEAVIDISNLSPAILVLFVLFMYLPSDGSPLPDSVADYQTLTEKGEDKNSGALWKKFIISKPICLATFIILACITERKSMSLDPLNFNIFSILFEVVSAYGNVGYSLGYSCERMLKPDATCKAVSYGLVGKWTDEGKVIIILVMFLGRFKRFSLKGRRHP</sequence>
<dbReference type="GO" id="GO:0098662">
    <property type="term" value="P:inorganic cation transmembrane transport"/>
    <property type="evidence" value="ECO:0007669"/>
    <property type="project" value="UniProtKB-ARBA"/>
</dbReference>
<keyword evidence="10" id="KW-1185">Reference proteome</keyword>
<keyword evidence="5 8" id="KW-1133">Transmembrane helix</keyword>
<feature type="transmembrane region" description="Helical" evidence="8">
    <location>
        <begin position="259"/>
        <end position="279"/>
    </location>
</feature>
<organism evidence="9 10">
    <name type="scientific">Digitaria exilis</name>
    <dbReference type="NCBI Taxonomy" id="1010633"/>
    <lineage>
        <taxon>Eukaryota</taxon>
        <taxon>Viridiplantae</taxon>
        <taxon>Streptophyta</taxon>
        <taxon>Embryophyta</taxon>
        <taxon>Tracheophyta</taxon>
        <taxon>Spermatophyta</taxon>
        <taxon>Magnoliopsida</taxon>
        <taxon>Liliopsida</taxon>
        <taxon>Poales</taxon>
        <taxon>Poaceae</taxon>
        <taxon>PACMAD clade</taxon>
        <taxon>Panicoideae</taxon>
        <taxon>Panicodae</taxon>
        <taxon>Paniceae</taxon>
        <taxon>Anthephorinae</taxon>
        <taxon>Digitaria</taxon>
    </lineage>
</organism>
<dbReference type="PANTHER" id="PTHR31064:SF8">
    <property type="entry name" value="CATION TRANSPORTER HKT1_1"/>
    <property type="match status" value="1"/>
</dbReference>
<evidence type="ECO:0000256" key="6">
    <source>
        <dbReference type="ARBA" id="ARBA00023065"/>
    </source>
</evidence>
<dbReference type="PANTHER" id="PTHR31064">
    <property type="entry name" value="POTASSIUM TRANSPORT PROTEIN DDB_G0292412-RELATED"/>
    <property type="match status" value="1"/>
</dbReference>
<dbReference type="Pfam" id="PF02386">
    <property type="entry name" value="TrkH"/>
    <property type="match status" value="2"/>
</dbReference>
<keyword evidence="4 8" id="KW-0812">Transmembrane</keyword>
<feature type="transmembrane region" description="Helical" evidence="8">
    <location>
        <begin position="42"/>
        <end position="61"/>
    </location>
</feature>
<keyword evidence="3" id="KW-0813">Transport</keyword>
<feature type="transmembrane region" description="Helical" evidence="8">
    <location>
        <begin position="485"/>
        <end position="505"/>
    </location>
</feature>
<comment type="subcellular location">
    <subcellularLocation>
        <location evidence="1">Membrane</location>
        <topology evidence="1">Multi-pass membrane protein</topology>
    </subcellularLocation>
</comment>
<gene>
    <name evidence="9" type="ORF">HU200_050818</name>
</gene>
<proteinExistence type="inferred from homology"/>
<dbReference type="GO" id="GO:0005886">
    <property type="term" value="C:plasma membrane"/>
    <property type="evidence" value="ECO:0007669"/>
    <property type="project" value="TreeGrafter"/>
</dbReference>
<dbReference type="InterPro" id="IPR051143">
    <property type="entry name" value="TrkH_K-transport"/>
</dbReference>
<dbReference type="Proteomes" id="UP000636709">
    <property type="component" value="Unassembled WGS sequence"/>
</dbReference>
<name>A0A835AR59_9POAL</name>
<reference evidence="9" key="1">
    <citation type="submission" date="2020-07" db="EMBL/GenBank/DDBJ databases">
        <title>Genome sequence and genetic diversity analysis of an under-domesticated orphan crop, white fonio (Digitaria exilis).</title>
        <authorList>
            <person name="Bennetzen J.L."/>
            <person name="Chen S."/>
            <person name="Ma X."/>
            <person name="Wang X."/>
            <person name="Yssel A.E.J."/>
            <person name="Chaluvadi S.R."/>
            <person name="Johnson M."/>
            <person name="Gangashetty P."/>
            <person name="Hamidou F."/>
            <person name="Sanogo M.D."/>
            <person name="Zwaenepoel A."/>
            <person name="Wallace J."/>
            <person name="Van De Peer Y."/>
            <person name="Van Deynze A."/>
        </authorList>
    </citation>
    <scope>NUCLEOTIDE SEQUENCE</scope>
    <source>
        <tissue evidence="9">Leaves</tissue>
    </source>
</reference>
<accession>A0A835AR59</accession>
<feature type="transmembrane region" description="Helical" evidence="8">
    <location>
        <begin position="401"/>
        <end position="422"/>
    </location>
</feature>
<evidence type="ECO:0000313" key="9">
    <source>
        <dbReference type="EMBL" id="KAF8670281.1"/>
    </source>
</evidence>
<feature type="transmembrane region" description="Helical" evidence="8">
    <location>
        <begin position="133"/>
        <end position="153"/>
    </location>
</feature>
<evidence type="ECO:0000256" key="3">
    <source>
        <dbReference type="ARBA" id="ARBA00022448"/>
    </source>
</evidence>
<evidence type="ECO:0000256" key="2">
    <source>
        <dbReference type="ARBA" id="ARBA00010864"/>
    </source>
</evidence>
<evidence type="ECO:0000256" key="8">
    <source>
        <dbReference type="SAM" id="Phobius"/>
    </source>
</evidence>
<dbReference type="GO" id="GO:0008324">
    <property type="term" value="F:monoatomic cation transmembrane transporter activity"/>
    <property type="evidence" value="ECO:0007669"/>
    <property type="project" value="InterPro"/>
</dbReference>
<comment type="caution">
    <text evidence="9">The sequence shown here is derived from an EMBL/GenBank/DDBJ whole genome shotgun (WGS) entry which is preliminary data.</text>
</comment>
<evidence type="ECO:0000256" key="1">
    <source>
        <dbReference type="ARBA" id="ARBA00004141"/>
    </source>
</evidence>
<dbReference type="EMBL" id="JACEFO010002261">
    <property type="protein sequence ID" value="KAF8670281.1"/>
    <property type="molecule type" value="Genomic_DNA"/>
</dbReference>
<protein>
    <recommendedName>
        <fullName evidence="11">High-affinity potassium transporter</fullName>
    </recommendedName>
</protein>
<feature type="transmembrane region" description="Helical" evidence="8">
    <location>
        <begin position="351"/>
        <end position="371"/>
    </location>
</feature>
<evidence type="ECO:0000313" key="10">
    <source>
        <dbReference type="Proteomes" id="UP000636709"/>
    </source>
</evidence>
<feature type="transmembrane region" description="Helical" evidence="8">
    <location>
        <begin position="291"/>
        <end position="311"/>
    </location>
</feature>
<evidence type="ECO:0000256" key="5">
    <source>
        <dbReference type="ARBA" id="ARBA00022989"/>
    </source>
</evidence>
<keyword evidence="7 8" id="KW-0472">Membrane</keyword>
<feature type="transmembrane region" description="Helical" evidence="8">
    <location>
        <begin position="455"/>
        <end position="473"/>
    </location>
</feature>
<dbReference type="InterPro" id="IPR003445">
    <property type="entry name" value="Cat_transpt"/>
</dbReference>
<dbReference type="OrthoDB" id="9999863at2759"/>
<feature type="transmembrane region" description="Helical" evidence="8">
    <location>
        <begin position="218"/>
        <end position="243"/>
    </location>
</feature>
<evidence type="ECO:0008006" key="11">
    <source>
        <dbReference type="Google" id="ProtNLM"/>
    </source>
</evidence>